<name>A0A327YLN6_9RHOB</name>
<evidence type="ECO:0000313" key="1">
    <source>
        <dbReference type="EMBL" id="RAK21873.1"/>
    </source>
</evidence>
<evidence type="ECO:0008006" key="3">
    <source>
        <dbReference type="Google" id="ProtNLM"/>
    </source>
</evidence>
<gene>
    <name evidence="1" type="ORF">ATI53_100329</name>
</gene>
<sequence length="311" mass="32702">MKRLVVVILVAALAWSGAWFWQAHAQRKAIDAWAAELDARGIAVTWDDLVIRGFPNRLDSTFTGFASSDPQNDLKIEAPVVQVLSMIWNRDHVIAALPRGAGLTRNGKSYALDGEGIRASLVRHGTVLQRVHVEATVLNLSGEISVAMSGVTGAVTLADGETAYRVAFNADDFALSAPTGRGALRLDATVDLAESAAAPHMAVQNVTAIRLTRMELELGPLTLAAAGTVDVDADGLLDGAVSVRADNLSEAIAAERAAGGGAPRMLLAIEQAVSLFSGLSGRKDGIEATFEFRGGKTWVGILPIGPAPHLR</sequence>
<evidence type="ECO:0000313" key="2">
    <source>
        <dbReference type="Proteomes" id="UP000249165"/>
    </source>
</evidence>
<dbReference type="InterPro" id="IPR018666">
    <property type="entry name" value="DUF2125"/>
</dbReference>
<accession>A0A327YLN6</accession>
<dbReference type="AlphaFoldDB" id="A0A327YLN6"/>
<organism evidence="1 2">
    <name type="scientific">Salipiger aestuarii</name>
    <dbReference type="NCBI Taxonomy" id="568098"/>
    <lineage>
        <taxon>Bacteria</taxon>
        <taxon>Pseudomonadati</taxon>
        <taxon>Pseudomonadota</taxon>
        <taxon>Alphaproteobacteria</taxon>
        <taxon>Rhodobacterales</taxon>
        <taxon>Roseobacteraceae</taxon>
        <taxon>Salipiger</taxon>
    </lineage>
</organism>
<dbReference type="RefSeq" id="WP_170134514.1">
    <property type="nucleotide sequence ID" value="NZ_LIGK01000001.1"/>
</dbReference>
<dbReference type="EMBL" id="QLMG01000003">
    <property type="protein sequence ID" value="RAK21873.1"/>
    <property type="molecule type" value="Genomic_DNA"/>
</dbReference>
<reference evidence="1 2" key="1">
    <citation type="submission" date="2018-06" db="EMBL/GenBank/DDBJ databases">
        <title>Genomic Encyclopedia of Archaeal and Bacterial Type Strains, Phase II (KMG-II): from individual species to whole genera.</title>
        <authorList>
            <person name="Goeker M."/>
        </authorList>
    </citation>
    <scope>NUCLEOTIDE SEQUENCE [LARGE SCALE GENOMIC DNA]</scope>
    <source>
        <strain evidence="1 2">DSM 22011</strain>
    </source>
</reference>
<keyword evidence="2" id="KW-1185">Reference proteome</keyword>
<dbReference type="Pfam" id="PF09898">
    <property type="entry name" value="DUF2125"/>
    <property type="match status" value="1"/>
</dbReference>
<comment type="caution">
    <text evidence="1">The sequence shown here is derived from an EMBL/GenBank/DDBJ whole genome shotgun (WGS) entry which is preliminary data.</text>
</comment>
<dbReference type="Proteomes" id="UP000249165">
    <property type="component" value="Unassembled WGS sequence"/>
</dbReference>
<protein>
    <recommendedName>
        <fullName evidence="3">DUF2125 domain-containing protein</fullName>
    </recommendedName>
</protein>
<proteinExistence type="predicted"/>